<dbReference type="Pfam" id="PF05970">
    <property type="entry name" value="PIF1"/>
    <property type="match status" value="1"/>
</dbReference>
<keyword evidence="4" id="KW-1185">Reference proteome</keyword>
<evidence type="ECO:0000313" key="4">
    <source>
        <dbReference type="Proteomes" id="UP001652660"/>
    </source>
</evidence>
<feature type="domain" description="Helitron helicase-like" evidence="3">
    <location>
        <begin position="10"/>
        <end position="125"/>
    </location>
</feature>
<comment type="similarity">
    <text evidence="1">Belongs to the helicase family.</text>
</comment>
<evidence type="ECO:0000259" key="2">
    <source>
        <dbReference type="Pfam" id="PF05970"/>
    </source>
</evidence>
<dbReference type="SUPFAM" id="SSF52540">
    <property type="entry name" value="P-loop containing nucleoside triphosphate hydrolases"/>
    <property type="match status" value="1"/>
</dbReference>
<dbReference type="PANTHER" id="PTHR10492">
    <property type="match status" value="1"/>
</dbReference>
<dbReference type="Proteomes" id="UP001652660">
    <property type="component" value="Chromosome 4c"/>
</dbReference>
<dbReference type="Pfam" id="PF14214">
    <property type="entry name" value="Helitron_like_N"/>
    <property type="match status" value="1"/>
</dbReference>
<protein>
    <recommendedName>
        <fullName evidence="1">ATP-dependent DNA helicase</fullName>
        <ecNumber evidence="1">5.6.2.3</ecNumber>
    </recommendedName>
</protein>
<evidence type="ECO:0000256" key="1">
    <source>
        <dbReference type="RuleBase" id="RU363044"/>
    </source>
</evidence>
<comment type="catalytic activity">
    <reaction evidence="1">
        <text>ATP + H2O = ADP + phosphate + H(+)</text>
        <dbReference type="Rhea" id="RHEA:13065"/>
        <dbReference type="ChEBI" id="CHEBI:15377"/>
        <dbReference type="ChEBI" id="CHEBI:15378"/>
        <dbReference type="ChEBI" id="CHEBI:30616"/>
        <dbReference type="ChEBI" id="CHEBI:43474"/>
        <dbReference type="ChEBI" id="CHEBI:456216"/>
        <dbReference type="EC" id="5.6.2.3"/>
    </reaction>
</comment>
<keyword evidence="1" id="KW-0227">DNA damage</keyword>
<keyword evidence="1" id="KW-0234">DNA repair</keyword>
<dbReference type="EC" id="5.6.2.3" evidence="1"/>
<name>A0ABM4U169_COFAR</name>
<dbReference type="PANTHER" id="PTHR10492:SF100">
    <property type="entry name" value="ATP-DEPENDENT DNA HELICASE"/>
    <property type="match status" value="1"/>
</dbReference>
<evidence type="ECO:0000313" key="5">
    <source>
        <dbReference type="RefSeq" id="XP_071901036.1"/>
    </source>
</evidence>
<dbReference type="GeneID" id="140004790"/>
<dbReference type="RefSeq" id="XP_071901036.1">
    <property type="nucleotide sequence ID" value="XM_072044935.1"/>
</dbReference>
<proteinExistence type="inferred from homology"/>
<dbReference type="InterPro" id="IPR010285">
    <property type="entry name" value="DNA_helicase_pif1-like_DEAD"/>
</dbReference>
<organism evidence="4 5">
    <name type="scientific">Coffea arabica</name>
    <name type="common">Arabian coffee</name>
    <dbReference type="NCBI Taxonomy" id="13443"/>
    <lineage>
        <taxon>Eukaryota</taxon>
        <taxon>Viridiplantae</taxon>
        <taxon>Streptophyta</taxon>
        <taxon>Embryophyta</taxon>
        <taxon>Tracheophyta</taxon>
        <taxon>Spermatophyta</taxon>
        <taxon>Magnoliopsida</taxon>
        <taxon>eudicotyledons</taxon>
        <taxon>Gunneridae</taxon>
        <taxon>Pentapetalae</taxon>
        <taxon>asterids</taxon>
        <taxon>lamiids</taxon>
        <taxon>Gentianales</taxon>
        <taxon>Rubiaceae</taxon>
        <taxon>Ixoroideae</taxon>
        <taxon>Gardenieae complex</taxon>
        <taxon>Bertiereae - Coffeeae clade</taxon>
        <taxon>Coffeeae</taxon>
        <taxon>Coffea</taxon>
    </lineage>
</organism>
<feature type="domain" description="DNA helicase Pif1-like DEAD-box helicase" evidence="2">
    <location>
        <begin position="473"/>
        <end position="619"/>
    </location>
</feature>
<dbReference type="Gene3D" id="3.40.50.300">
    <property type="entry name" value="P-loop containing nucleotide triphosphate hydrolases"/>
    <property type="match status" value="1"/>
</dbReference>
<evidence type="ECO:0000259" key="3">
    <source>
        <dbReference type="Pfam" id="PF14214"/>
    </source>
</evidence>
<comment type="cofactor">
    <cofactor evidence="1">
        <name>Mg(2+)</name>
        <dbReference type="ChEBI" id="CHEBI:18420"/>
    </cofactor>
</comment>
<keyword evidence="1" id="KW-0233">DNA recombination</keyword>
<keyword evidence="1" id="KW-0378">Hydrolase</keyword>
<accession>A0ABM4U169</accession>
<keyword evidence="1" id="KW-0547">Nucleotide-binding</keyword>
<keyword evidence="1" id="KW-0347">Helicase</keyword>
<keyword evidence="1" id="KW-0067">ATP-binding</keyword>
<gene>
    <name evidence="5" type="primary">LOC140004790</name>
</gene>
<dbReference type="InterPro" id="IPR025476">
    <property type="entry name" value="Helitron_helicase-like"/>
</dbReference>
<dbReference type="InterPro" id="IPR027417">
    <property type="entry name" value="P-loop_NTPase"/>
</dbReference>
<sequence length="619" mass="70611">MDSIAAGKSEGKQVGRRVYLPSSFIGGLRDMRRRYVDAMALVQKFGKPNLFITMTCNTQWKEIQENLKYGESAQERPDLVSRVFRAKFEMLKAEILKKKLFGEVAACIHVIEFQKRGLPHAHILLILKPDYKLLSPEAYDRIVSAEIPDSNKQKYLYSLVIRHMMHGPCGPLKPDNVCMKDGFCKNHFPKDYCDFTIHSEDSYPHYRRRRNGPTVRVRKQLLDNRWVVQYNPYLLALFDCHMNVEGSTIKLVKYLYKYVYKRHDRVSFHVHSSSGPEDIDENNEFQSGRWVAATEAFWHIYRFSLNEMTHSVYVLQLHLPGQQMDLLTVNGNLAQSYRESAFQMGLLQSDTHVEDTLDDAASFQMPCSLRTLFATLLVYCSPSNPKSLWEKYEGALSSDFKRNKDLSGYGSEEVRRCVLQDINKMLEQIGKNVGDYHLVPDNFHFTSDQRVTKEIQNERNIPFTEEELLLSSKLNIGQRHAYDVIMSEVLSSGSRSFLVDGPGGTRKTFLYRSLVATLRSRGHIAIAIASSGVAASILPGGRTAHSRFKIPLDVSANKICQIGKQNSVARLITLAKLILWDEASMAKKDIVEAFDLLLKEVMDFDKPFGGKVVVFGGDF</sequence>
<reference evidence="5" key="1">
    <citation type="submission" date="2025-08" db="UniProtKB">
        <authorList>
            <consortium name="RefSeq"/>
        </authorList>
    </citation>
    <scope>IDENTIFICATION</scope>
    <source>
        <tissue evidence="5">Leaves</tissue>
    </source>
</reference>